<dbReference type="KEGG" id="csm:CSUB8521_0520"/>
<name>A0A0A8H8I5_9BACT</name>
<comment type="catalytic activity">
    <reaction evidence="1">
        <text>L-aspartyl-tRNA(Asn) + L-glutamine + ATP + H2O = L-asparaginyl-tRNA(Asn) + L-glutamate + ADP + phosphate + 2 H(+)</text>
        <dbReference type="Rhea" id="RHEA:14513"/>
        <dbReference type="Rhea" id="RHEA-COMP:9674"/>
        <dbReference type="Rhea" id="RHEA-COMP:9677"/>
        <dbReference type="ChEBI" id="CHEBI:15377"/>
        <dbReference type="ChEBI" id="CHEBI:15378"/>
        <dbReference type="ChEBI" id="CHEBI:29985"/>
        <dbReference type="ChEBI" id="CHEBI:30616"/>
        <dbReference type="ChEBI" id="CHEBI:43474"/>
        <dbReference type="ChEBI" id="CHEBI:58359"/>
        <dbReference type="ChEBI" id="CHEBI:78515"/>
        <dbReference type="ChEBI" id="CHEBI:78516"/>
        <dbReference type="ChEBI" id="CHEBI:456216"/>
    </reaction>
</comment>
<sequence length="95" mass="10910">MQIDDKLLTKLEKLSALKIADDKRQELEEQLSQIVNFVEKLDELKLDDVEAMTSTTNTATPFRLDESRKFDVIDMVSKHAPNSQDGFFIVPKIIE</sequence>
<dbReference type="SUPFAM" id="SSF141000">
    <property type="entry name" value="Glu-tRNAGln amidotransferase C subunit"/>
    <property type="match status" value="1"/>
</dbReference>
<dbReference type="GO" id="GO:0005524">
    <property type="term" value="F:ATP binding"/>
    <property type="evidence" value="ECO:0007669"/>
    <property type="project" value="UniProtKB-KW"/>
</dbReference>
<dbReference type="GO" id="GO:0006412">
    <property type="term" value="P:translation"/>
    <property type="evidence" value="ECO:0007669"/>
    <property type="project" value="UniProtKB-UniRule"/>
</dbReference>
<keyword evidence="1" id="KW-0547">Nucleotide-binding</keyword>
<dbReference type="GO" id="GO:0050567">
    <property type="term" value="F:glutaminyl-tRNA synthase (glutamine-hydrolyzing) activity"/>
    <property type="evidence" value="ECO:0007669"/>
    <property type="project" value="UniProtKB-UniRule"/>
</dbReference>
<dbReference type="EMBL" id="CP007772">
    <property type="protein sequence ID" value="AJC90391.1"/>
    <property type="molecule type" value="Genomic_DNA"/>
</dbReference>
<comment type="catalytic activity">
    <reaction evidence="1">
        <text>L-glutamyl-tRNA(Gln) + L-glutamine + ATP + H2O = L-glutaminyl-tRNA(Gln) + L-glutamate + ADP + phosphate + H(+)</text>
        <dbReference type="Rhea" id="RHEA:17521"/>
        <dbReference type="Rhea" id="RHEA-COMP:9681"/>
        <dbReference type="Rhea" id="RHEA-COMP:9684"/>
        <dbReference type="ChEBI" id="CHEBI:15377"/>
        <dbReference type="ChEBI" id="CHEBI:15378"/>
        <dbReference type="ChEBI" id="CHEBI:29985"/>
        <dbReference type="ChEBI" id="CHEBI:30616"/>
        <dbReference type="ChEBI" id="CHEBI:43474"/>
        <dbReference type="ChEBI" id="CHEBI:58359"/>
        <dbReference type="ChEBI" id="CHEBI:78520"/>
        <dbReference type="ChEBI" id="CHEBI:78521"/>
        <dbReference type="ChEBI" id="CHEBI:456216"/>
    </reaction>
</comment>
<dbReference type="PANTHER" id="PTHR15004:SF0">
    <property type="entry name" value="GLUTAMYL-TRNA(GLN) AMIDOTRANSFERASE SUBUNIT C, MITOCHONDRIAL"/>
    <property type="match status" value="1"/>
</dbReference>
<dbReference type="HAMAP" id="MF_00122">
    <property type="entry name" value="GatC"/>
    <property type="match status" value="1"/>
</dbReference>
<dbReference type="GO" id="GO:0016740">
    <property type="term" value="F:transferase activity"/>
    <property type="evidence" value="ECO:0007669"/>
    <property type="project" value="UniProtKB-KW"/>
</dbReference>
<dbReference type="AlphaFoldDB" id="A0A0A8H8I5"/>
<dbReference type="Gene3D" id="1.10.20.60">
    <property type="entry name" value="Glu-tRNAGln amidotransferase C subunit, N-terminal domain"/>
    <property type="match status" value="1"/>
</dbReference>
<keyword evidence="2" id="KW-0808">Transferase</keyword>
<dbReference type="GO" id="GO:0006450">
    <property type="term" value="P:regulation of translational fidelity"/>
    <property type="evidence" value="ECO:0007669"/>
    <property type="project" value="InterPro"/>
</dbReference>
<evidence type="ECO:0000256" key="1">
    <source>
        <dbReference type="HAMAP-Rule" id="MF_00122"/>
    </source>
</evidence>
<dbReference type="GO" id="GO:0050566">
    <property type="term" value="F:asparaginyl-tRNA synthase (glutamine-hydrolyzing) activity"/>
    <property type="evidence" value="ECO:0007669"/>
    <property type="project" value="RHEA"/>
</dbReference>
<dbReference type="OrthoDB" id="9813938at2"/>
<keyword evidence="1" id="KW-0067">ATP-binding</keyword>
<accession>A0A0A8H8I5</accession>
<keyword evidence="1" id="KW-0648">Protein biosynthesis</keyword>
<evidence type="ECO:0000313" key="2">
    <source>
        <dbReference type="EMBL" id="AJC90391.1"/>
    </source>
</evidence>
<dbReference type="RefSeq" id="WP_039663126.1">
    <property type="nucleotide sequence ID" value="NZ_CP007772.1"/>
</dbReference>
<reference evidence="2 3" key="1">
    <citation type="journal article" date="2014" name="Genome Biol. Evol.">
        <title>Comparative Genomics of the Campylobacter lari Group.</title>
        <authorList>
            <person name="Miller W.G."/>
            <person name="Yee E."/>
            <person name="Chapman M.H."/>
            <person name="Smith T.P."/>
            <person name="Bono J.L."/>
            <person name="Huynh S."/>
            <person name="Parker C.T."/>
            <person name="Vandamme P."/>
            <person name="Luong K."/>
            <person name="Korlach J."/>
        </authorList>
    </citation>
    <scope>NUCLEOTIDE SEQUENCE [LARGE SCALE GENOMIC DNA]</scope>
    <source>
        <strain evidence="2 3">LMG 24374</strain>
    </source>
</reference>
<dbReference type="HOGENOM" id="CLU_105899_2_1_7"/>
<proteinExistence type="inferred from homology"/>
<dbReference type="GO" id="GO:0070681">
    <property type="term" value="P:glutaminyl-tRNAGln biosynthesis via transamidation"/>
    <property type="evidence" value="ECO:0007669"/>
    <property type="project" value="TreeGrafter"/>
</dbReference>
<organism evidence="2 3">
    <name type="scientific">Campylobacter subantarcticus LMG 24374</name>
    <dbReference type="NCBI Taxonomy" id="1388751"/>
    <lineage>
        <taxon>Bacteria</taxon>
        <taxon>Pseudomonadati</taxon>
        <taxon>Campylobacterota</taxon>
        <taxon>Epsilonproteobacteria</taxon>
        <taxon>Campylobacterales</taxon>
        <taxon>Campylobacteraceae</taxon>
        <taxon>Campylobacter</taxon>
    </lineage>
</organism>
<dbReference type="Pfam" id="PF02686">
    <property type="entry name" value="GatC"/>
    <property type="match status" value="1"/>
</dbReference>
<comment type="function">
    <text evidence="1">Allows the formation of correctly charged Asn-tRNA(Asn) or Gln-tRNA(Gln) through the transamidation of misacylated Asp-tRNA(Asn) or Glu-tRNA(Gln) in organisms which lack either or both of asparaginyl-tRNA or glutaminyl-tRNA synthetases. The reaction takes place in the presence of glutamine and ATP through an activated phospho-Asp-tRNA(Asn) or phospho-Glu-tRNA(Gln).</text>
</comment>
<dbReference type="EC" id="6.3.5.-" evidence="1"/>
<comment type="similarity">
    <text evidence="1">Belongs to the GatC family.</text>
</comment>
<gene>
    <name evidence="1 2" type="primary">gatC</name>
    <name evidence="2" type="ORF">CSUB8521_0520</name>
</gene>
<comment type="subunit">
    <text evidence="1">Heterotrimer of A, B and C subunits.</text>
</comment>
<dbReference type="NCBIfam" id="TIGR00135">
    <property type="entry name" value="gatC"/>
    <property type="match status" value="1"/>
</dbReference>
<dbReference type="PANTHER" id="PTHR15004">
    <property type="entry name" value="GLUTAMYL-TRNA(GLN) AMIDOTRANSFERASE SUBUNIT C, MITOCHONDRIAL"/>
    <property type="match status" value="1"/>
</dbReference>
<evidence type="ECO:0000313" key="3">
    <source>
        <dbReference type="Proteomes" id="UP000031135"/>
    </source>
</evidence>
<dbReference type="Proteomes" id="UP000031135">
    <property type="component" value="Chromosome"/>
</dbReference>
<dbReference type="InterPro" id="IPR003837">
    <property type="entry name" value="GatC"/>
</dbReference>
<dbReference type="InterPro" id="IPR036113">
    <property type="entry name" value="Asp/Glu-ADT_sf_sub_c"/>
</dbReference>
<keyword evidence="1 2" id="KW-0436">Ligase</keyword>
<protein>
    <recommendedName>
        <fullName evidence="1">Aspartyl/glutamyl-tRNA(Asn/Gln) amidotransferase subunit C</fullName>
        <shortName evidence="1">Asp/Glu-ADT subunit C</shortName>
        <ecNumber evidence="1">6.3.5.-</ecNumber>
    </recommendedName>
</protein>